<comment type="caution">
    <text evidence="3">The sequence shown here is derived from an EMBL/GenBank/DDBJ whole genome shotgun (WGS) entry which is preliminary data.</text>
</comment>
<reference evidence="3" key="1">
    <citation type="submission" date="2021-05" db="EMBL/GenBank/DDBJ databases">
        <title>The genome of the haptophyte Pavlova lutheri (Diacronema luteri, Pavlovales) - a model for lipid biosynthesis in eukaryotic algae.</title>
        <authorList>
            <person name="Hulatt C.J."/>
            <person name="Posewitz M.C."/>
        </authorList>
    </citation>
    <scope>NUCLEOTIDE SEQUENCE</scope>
    <source>
        <strain evidence="3">NIVA-4/92</strain>
    </source>
</reference>
<dbReference type="EMBL" id="JAGTXO010000004">
    <property type="protein sequence ID" value="KAG8468242.1"/>
    <property type="molecule type" value="Genomic_DNA"/>
</dbReference>
<dbReference type="OrthoDB" id="4237at2759"/>
<protein>
    <submittedName>
        <fullName evidence="3">Uncharacterized protein</fullName>
    </submittedName>
</protein>
<keyword evidence="4" id="KW-1185">Reference proteome</keyword>
<feature type="region of interest" description="Disordered" evidence="1">
    <location>
        <begin position="85"/>
        <end position="107"/>
    </location>
</feature>
<dbReference type="AlphaFoldDB" id="A0A8J5XTR4"/>
<proteinExistence type="predicted"/>
<feature type="compositionally biased region" description="Basic and acidic residues" evidence="1">
    <location>
        <begin position="86"/>
        <end position="103"/>
    </location>
</feature>
<dbReference type="Proteomes" id="UP000751190">
    <property type="component" value="Unassembled WGS sequence"/>
</dbReference>
<feature type="signal peptide" evidence="2">
    <location>
        <begin position="1"/>
        <end position="20"/>
    </location>
</feature>
<dbReference type="PANTHER" id="PTHR36397:SF1">
    <property type="entry name" value="OS04G0482900 PROTEIN"/>
    <property type="match status" value="1"/>
</dbReference>
<gene>
    <name evidence="3" type="ORF">KFE25_013325</name>
</gene>
<evidence type="ECO:0000256" key="2">
    <source>
        <dbReference type="SAM" id="SignalP"/>
    </source>
</evidence>
<name>A0A8J5XTR4_DIALT</name>
<organism evidence="3 4">
    <name type="scientific">Diacronema lutheri</name>
    <name type="common">Unicellular marine alga</name>
    <name type="synonym">Monochrysis lutheri</name>
    <dbReference type="NCBI Taxonomy" id="2081491"/>
    <lineage>
        <taxon>Eukaryota</taxon>
        <taxon>Haptista</taxon>
        <taxon>Haptophyta</taxon>
        <taxon>Pavlovophyceae</taxon>
        <taxon>Pavlovales</taxon>
        <taxon>Pavlovaceae</taxon>
        <taxon>Diacronema</taxon>
    </lineage>
</organism>
<evidence type="ECO:0000313" key="3">
    <source>
        <dbReference type="EMBL" id="KAG8468242.1"/>
    </source>
</evidence>
<feature type="chain" id="PRO_5035328238" evidence="2">
    <location>
        <begin position="21"/>
        <end position="192"/>
    </location>
</feature>
<keyword evidence="2" id="KW-0732">Signal</keyword>
<evidence type="ECO:0000256" key="1">
    <source>
        <dbReference type="SAM" id="MobiDB-lite"/>
    </source>
</evidence>
<sequence>MPRFCLAAAVLLLAMREAAGHALRPPQRKWARARRAPQLPGARTVGMTAEQAGGAGGAANGTELARMLQRELAKRPRLWGLRHKADKAEGERSGHADGRDELPYRLTSIGPPEKRLGTFRLDPLTHCGDTLCVGDRKFVVKRVTFCYKLSGGKYRMVRKAAACKEQARISAEVALQRMYDADSVSGIDDLDD</sequence>
<dbReference type="PANTHER" id="PTHR36397">
    <property type="entry name" value="OSJNBA0081L15.1 PROTEIN"/>
    <property type="match status" value="1"/>
</dbReference>
<accession>A0A8J5XTR4</accession>
<evidence type="ECO:0000313" key="4">
    <source>
        <dbReference type="Proteomes" id="UP000751190"/>
    </source>
</evidence>